<dbReference type="Pfam" id="PF00389">
    <property type="entry name" value="2-Hacid_dh"/>
    <property type="match status" value="1"/>
</dbReference>
<dbReference type="RefSeq" id="XP_007827156.1">
    <property type="nucleotide sequence ID" value="XM_007828965.1"/>
</dbReference>
<keyword evidence="3" id="KW-0520">NAD</keyword>
<evidence type="ECO:0000313" key="7">
    <source>
        <dbReference type="EMBL" id="ETS86556.1"/>
    </source>
</evidence>
<dbReference type="HOGENOM" id="CLU_019796_1_3_1"/>
<evidence type="ECO:0000256" key="2">
    <source>
        <dbReference type="ARBA" id="ARBA00023002"/>
    </source>
</evidence>
<dbReference type="SUPFAM" id="SSF52283">
    <property type="entry name" value="Formate/glycerate dehydrogenase catalytic domain-like"/>
    <property type="match status" value="1"/>
</dbReference>
<reference evidence="8" key="1">
    <citation type="journal article" date="2015" name="BMC Genomics">
        <title>Genomic and transcriptomic analysis of the endophytic fungus Pestalotiopsis fici reveals its lifestyle and high potential for synthesis of natural products.</title>
        <authorList>
            <person name="Wang X."/>
            <person name="Zhang X."/>
            <person name="Liu L."/>
            <person name="Xiang M."/>
            <person name="Wang W."/>
            <person name="Sun X."/>
            <person name="Che Y."/>
            <person name="Guo L."/>
            <person name="Liu G."/>
            <person name="Guo L."/>
            <person name="Wang C."/>
            <person name="Yin W.B."/>
            <person name="Stadler M."/>
            <person name="Zhang X."/>
            <person name="Liu X."/>
        </authorList>
    </citation>
    <scope>NUCLEOTIDE SEQUENCE [LARGE SCALE GENOMIC DNA]</scope>
    <source>
        <strain evidence="8">W106-1 / CGMCC3.15140</strain>
    </source>
</reference>
<evidence type="ECO:0000256" key="4">
    <source>
        <dbReference type="RuleBase" id="RU003719"/>
    </source>
</evidence>
<dbReference type="eggNOG" id="KOG0068">
    <property type="taxonomic scope" value="Eukaryota"/>
</dbReference>
<accession>W3XMN2</accession>
<dbReference type="AlphaFoldDB" id="W3XMN2"/>
<organism evidence="7 8">
    <name type="scientific">Pestalotiopsis fici (strain W106-1 / CGMCC3.15140)</name>
    <dbReference type="NCBI Taxonomy" id="1229662"/>
    <lineage>
        <taxon>Eukaryota</taxon>
        <taxon>Fungi</taxon>
        <taxon>Dikarya</taxon>
        <taxon>Ascomycota</taxon>
        <taxon>Pezizomycotina</taxon>
        <taxon>Sordariomycetes</taxon>
        <taxon>Xylariomycetidae</taxon>
        <taxon>Amphisphaeriales</taxon>
        <taxon>Sporocadaceae</taxon>
        <taxon>Pestalotiopsis</taxon>
    </lineage>
</organism>
<evidence type="ECO:0000313" key="8">
    <source>
        <dbReference type="Proteomes" id="UP000030651"/>
    </source>
</evidence>
<evidence type="ECO:0000259" key="6">
    <source>
        <dbReference type="Pfam" id="PF02826"/>
    </source>
</evidence>
<dbReference type="GeneID" id="19265397"/>
<dbReference type="PANTHER" id="PTHR43761:SF1">
    <property type="entry name" value="D-ISOMER SPECIFIC 2-HYDROXYACID DEHYDROGENASE CATALYTIC DOMAIN-CONTAINING PROTEIN-RELATED"/>
    <property type="match status" value="1"/>
</dbReference>
<dbReference type="Pfam" id="PF02826">
    <property type="entry name" value="2-Hacid_dh_C"/>
    <property type="match status" value="1"/>
</dbReference>
<dbReference type="EMBL" id="KI912109">
    <property type="protein sequence ID" value="ETS86556.1"/>
    <property type="molecule type" value="Genomic_DNA"/>
</dbReference>
<comment type="similarity">
    <text evidence="1 4">Belongs to the D-isomer specific 2-hydroxyacid dehydrogenase family.</text>
</comment>
<evidence type="ECO:0000259" key="5">
    <source>
        <dbReference type="Pfam" id="PF00389"/>
    </source>
</evidence>
<dbReference type="STRING" id="1229662.W3XMN2"/>
<dbReference type="Proteomes" id="UP000030651">
    <property type="component" value="Unassembled WGS sequence"/>
</dbReference>
<evidence type="ECO:0008006" key="9">
    <source>
        <dbReference type="Google" id="ProtNLM"/>
    </source>
</evidence>
<keyword evidence="8" id="KW-1185">Reference proteome</keyword>
<evidence type="ECO:0000256" key="3">
    <source>
        <dbReference type="ARBA" id="ARBA00023027"/>
    </source>
</evidence>
<feature type="domain" description="D-isomer specific 2-hydroxyacid dehydrogenase NAD-binding" evidence="6">
    <location>
        <begin position="121"/>
        <end position="307"/>
    </location>
</feature>
<evidence type="ECO:0000256" key="1">
    <source>
        <dbReference type="ARBA" id="ARBA00005854"/>
    </source>
</evidence>
<proteinExistence type="inferred from homology"/>
<dbReference type="KEGG" id="pfy:PFICI_00384"/>
<feature type="domain" description="D-isomer specific 2-hydroxyacid dehydrogenase catalytic" evidence="5">
    <location>
        <begin position="37"/>
        <end position="338"/>
    </location>
</feature>
<dbReference type="InterPro" id="IPR006139">
    <property type="entry name" value="D-isomer_2_OHA_DH_cat_dom"/>
</dbReference>
<name>W3XMN2_PESFW</name>
<dbReference type="GO" id="GO:0051287">
    <property type="term" value="F:NAD binding"/>
    <property type="evidence" value="ECO:0007669"/>
    <property type="project" value="InterPro"/>
</dbReference>
<keyword evidence="2 4" id="KW-0560">Oxidoreductase</keyword>
<dbReference type="CDD" id="cd05198">
    <property type="entry name" value="formate_dh_like"/>
    <property type="match status" value="1"/>
</dbReference>
<dbReference type="InterPro" id="IPR006140">
    <property type="entry name" value="D-isomer_DH_NAD-bd"/>
</dbReference>
<dbReference type="InParanoid" id="W3XMN2"/>
<dbReference type="InterPro" id="IPR036291">
    <property type="entry name" value="NAD(P)-bd_dom_sf"/>
</dbReference>
<dbReference type="OrthoDB" id="298012at2759"/>
<dbReference type="GO" id="GO:0016616">
    <property type="term" value="F:oxidoreductase activity, acting on the CH-OH group of donors, NAD or NADP as acceptor"/>
    <property type="evidence" value="ECO:0007669"/>
    <property type="project" value="InterPro"/>
</dbReference>
<dbReference type="Gene3D" id="3.40.50.720">
    <property type="entry name" value="NAD(P)-binding Rossmann-like Domain"/>
    <property type="match status" value="2"/>
</dbReference>
<dbReference type="OMA" id="LANYSQM"/>
<dbReference type="InterPro" id="IPR050418">
    <property type="entry name" value="D-iso_2-hydroxyacid_DH_PdxB"/>
</dbReference>
<sequence length="338" mass="36083">MGEAEPATSPSTHHKIVALETLFVPLPSKFRVPEGHTYEVTEYARTRPGEVAERIRDADIVVMTIVPVTASDIAGAAHLKMISVVASGTDTVDLAACRERGVHVANSPNCNEGSVAEHVIALYFSARRSVPLVNALVRAGQWPVRGFLGRTLDGPHGKPPTTCNGEVMGIIGYGSVGKRVETIAKALGMAVLVAGRKGQKEVAEDRVPFDTVIRGSSVLVLCLPRSPETLNTIGKAELDAMPRYSVLVNVSRGGIVDEEALVAALKTKKIAGAATDVFMTEPASPSNSPLLAPGTEELNLVTTPHVAWCAEDTNYNYNENLKKNIFSWLEGRPTNTVV</sequence>
<dbReference type="SUPFAM" id="SSF51735">
    <property type="entry name" value="NAD(P)-binding Rossmann-fold domains"/>
    <property type="match status" value="1"/>
</dbReference>
<gene>
    <name evidence="7" type="ORF">PFICI_00384</name>
</gene>
<dbReference type="PANTHER" id="PTHR43761">
    <property type="entry name" value="D-ISOMER SPECIFIC 2-HYDROXYACID DEHYDROGENASE FAMILY PROTEIN (AFU_ORTHOLOGUE AFUA_1G13630)"/>
    <property type="match status" value="1"/>
</dbReference>
<protein>
    <recommendedName>
        <fullName evidence="9">Glycerate dehydrogenase</fullName>
    </recommendedName>
</protein>